<proteinExistence type="predicted"/>
<keyword evidence="2" id="KW-1185">Reference proteome</keyword>
<protein>
    <submittedName>
        <fullName evidence="1">UDP-N-acetylglucosamine--N-acetylmuramyl-(Pentapeptide) pyrophosphoryl-undecaprenol N-acetylglucosamine transferase</fullName>
    </submittedName>
</protein>
<evidence type="ECO:0000313" key="1">
    <source>
        <dbReference type="EMBL" id="KAK3921361.1"/>
    </source>
</evidence>
<gene>
    <name evidence="1" type="ORF">KUF71_010576</name>
</gene>
<accession>A0AAE1HIM6</accession>
<reference evidence="1" key="2">
    <citation type="journal article" date="2023" name="BMC Genomics">
        <title>Pest status, molecular evolution, and epigenetic factors derived from the genome assembly of Frankliniella fusca, a thysanopteran phytovirus vector.</title>
        <authorList>
            <person name="Catto M.A."/>
            <person name="Labadie P.E."/>
            <person name="Jacobson A.L."/>
            <person name="Kennedy G.G."/>
            <person name="Srinivasan R."/>
            <person name="Hunt B.G."/>
        </authorList>
    </citation>
    <scope>NUCLEOTIDE SEQUENCE</scope>
    <source>
        <strain evidence="1">PL_HMW_Pooled</strain>
    </source>
</reference>
<dbReference type="Proteomes" id="UP001219518">
    <property type="component" value="Unassembled WGS sequence"/>
</dbReference>
<dbReference type="EMBL" id="JAHWGI010001033">
    <property type="protein sequence ID" value="KAK3921361.1"/>
    <property type="molecule type" value="Genomic_DNA"/>
</dbReference>
<dbReference type="GO" id="GO:0016740">
    <property type="term" value="F:transferase activity"/>
    <property type="evidence" value="ECO:0007669"/>
    <property type="project" value="UniProtKB-KW"/>
</dbReference>
<organism evidence="1 2">
    <name type="scientific">Frankliniella fusca</name>
    <dbReference type="NCBI Taxonomy" id="407009"/>
    <lineage>
        <taxon>Eukaryota</taxon>
        <taxon>Metazoa</taxon>
        <taxon>Ecdysozoa</taxon>
        <taxon>Arthropoda</taxon>
        <taxon>Hexapoda</taxon>
        <taxon>Insecta</taxon>
        <taxon>Pterygota</taxon>
        <taxon>Neoptera</taxon>
        <taxon>Paraneoptera</taxon>
        <taxon>Thysanoptera</taxon>
        <taxon>Terebrantia</taxon>
        <taxon>Thripoidea</taxon>
        <taxon>Thripidae</taxon>
        <taxon>Frankliniella</taxon>
    </lineage>
</organism>
<comment type="caution">
    <text evidence="1">The sequence shown here is derived from an EMBL/GenBank/DDBJ whole genome shotgun (WGS) entry which is preliminary data.</text>
</comment>
<evidence type="ECO:0000313" key="2">
    <source>
        <dbReference type="Proteomes" id="UP001219518"/>
    </source>
</evidence>
<sequence>MAYATAVHTTRGAIIVRFVGTPPAPTRSTIAMASQRTLVIIAALAALVLLCESVRASPAPETEVLHRAKRFSIEGIVTCFAMLGLAGSAEVYNEITEHCDPLLAANHLTRYRMCVFGKIAHLGPEYLQCVFES</sequence>
<name>A0AAE1HIM6_9NEOP</name>
<reference evidence="1" key="1">
    <citation type="submission" date="2021-07" db="EMBL/GenBank/DDBJ databases">
        <authorList>
            <person name="Catto M.A."/>
            <person name="Jacobson A."/>
            <person name="Kennedy G."/>
            <person name="Labadie P."/>
            <person name="Hunt B.G."/>
            <person name="Srinivasan R."/>
        </authorList>
    </citation>
    <scope>NUCLEOTIDE SEQUENCE</scope>
    <source>
        <strain evidence="1">PL_HMW_Pooled</strain>
        <tissue evidence="1">Head</tissue>
    </source>
</reference>
<keyword evidence="1" id="KW-0808">Transferase</keyword>
<dbReference type="AlphaFoldDB" id="A0AAE1HIM6"/>